<dbReference type="HOGENOM" id="CLU_2432946_0_0_1"/>
<evidence type="ECO:0000313" key="2">
    <source>
        <dbReference type="Proteomes" id="UP000054018"/>
    </source>
</evidence>
<keyword evidence="2" id="KW-1185">Reference proteome</keyword>
<reference evidence="1 2" key="1">
    <citation type="submission" date="2014-04" db="EMBL/GenBank/DDBJ databases">
        <authorList>
            <consortium name="DOE Joint Genome Institute"/>
            <person name="Kuo A."/>
            <person name="Kohler A."/>
            <person name="Costa M.D."/>
            <person name="Nagy L.G."/>
            <person name="Floudas D."/>
            <person name="Copeland A."/>
            <person name="Barry K.W."/>
            <person name="Cichocki N."/>
            <person name="Veneault-Fourrey C."/>
            <person name="LaButti K."/>
            <person name="Lindquist E.A."/>
            <person name="Lipzen A."/>
            <person name="Lundell T."/>
            <person name="Morin E."/>
            <person name="Murat C."/>
            <person name="Sun H."/>
            <person name="Tunlid A."/>
            <person name="Henrissat B."/>
            <person name="Grigoriev I.V."/>
            <person name="Hibbett D.S."/>
            <person name="Martin F."/>
            <person name="Nordberg H.P."/>
            <person name="Cantor M.N."/>
            <person name="Hua S.X."/>
        </authorList>
    </citation>
    <scope>NUCLEOTIDE SEQUENCE [LARGE SCALE GENOMIC DNA]</scope>
    <source>
        <strain evidence="1 2">441</strain>
    </source>
</reference>
<gene>
    <name evidence="1" type="ORF">PISMIDRAFT_674795</name>
</gene>
<evidence type="ECO:0000313" key="1">
    <source>
        <dbReference type="EMBL" id="KIK27441.1"/>
    </source>
</evidence>
<feature type="non-terminal residue" evidence="1">
    <location>
        <position position="1"/>
    </location>
</feature>
<dbReference type="AlphaFoldDB" id="A0A0C9ZDR2"/>
<sequence length="91" mass="10419">ITHTYSFYTSTSWKWPRFQACTQIGRQPHRTSCNKKFISERKHKAVATRFVILNAAGNTSVNVPFSLLFHGAERGSSKTQLQHLTLHESQD</sequence>
<proteinExistence type="predicted"/>
<organism evidence="1 2">
    <name type="scientific">Pisolithus microcarpus 441</name>
    <dbReference type="NCBI Taxonomy" id="765257"/>
    <lineage>
        <taxon>Eukaryota</taxon>
        <taxon>Fungi</taxon>
        <taxon>Dikarya</taxon>
        <taxon>Basidiomycota</taxon>
        <taxon>Agaricomycotina</taxon>
        <taxon>Agaricomycetes</taxon>
        <taxon>Agaricomycetidae</taxon>
        <taxon>Boletales</taxon>
        <taxon>Sclerodermatineae</taxon>
        <taxon>Pisolithaceae</taxon>
        <taxon>Pisolithus</taxon>
    </lineage>
</organism>
<dbReference type="Proteomes" id="UP000054018">
    <property type="component" value="Unassembled WGS sequence"/>
</dbReference>
<reference evidence="2" key="2">
    <citation type="submission" date="2015-01" db="EMBL/GenBank/DDBJ databases">
        <title>Evolutionary Origins and Diversification of the Mycorrhizal Mutualists.</title>
        <authorList>
            <consortium name="DOE Joint Genome Institute"/>
            <consortium name="Mycorrhizal Genomics Consortium"/>
            <person name="Kohler A."/>
            <person name="Kuo A."/>
            <person name="Nagy L.G."/>
            <person name="Floudas D."/>
            <person name="Copeland A."/>
            <person name="Barry K.W."/>
            <person name="Cichocki N."/>
            <person name="Veneault-Fourrey C."/>
            <person name="LaButti K."/>
            <person name="Lindquist E.A."/>
            <person name="Lipzen A."/>
            <person name="Lundell T."/>
            <person name="Morin E."/>
            <person name="Murat C."/>
            <person name="Riley R."/>
            <person name="Ohm R."/>
            <person name="Sun H."/>
            <person name="Tunlid A."/>
            <person name="Henrissat B."/>
            <person name="Grigoriev I.V."/>
            <person name="Hibbett D.S."/>
            <person name="Martin F."/>
        </authorList>
    </citation>
    <scope>NUCLEOTIDE SEQUENCE [LARGE SCALE GENOMIC DNA]</scope>
    <source>
        <strain evidence="2">441</strain>
    </source>
</reference>
<accession>A0A0C9ZDR2</accession>
<name>A0A0C9ZDR2_9AGAM</name>
<protein>
    <submittedName>
        <fullName evidence="1">Unplaced genomic scaffold scaffold_12, whole genome shotgun sequence</fullName>
    </submittedName>
</protein>
<dbReference type="EMBL" id="KN833696">
    <property type="protein sequence ID" value="KIK27441.1"/>
    <property type="molecule type" value="Genomic_DNA"/>
</dbReference>